<comment type="caution">
    <text evidence="2">The sequence shown here is derived from an EMBL/GenBank/DDBJ whole genome shotgun (WGS) entry which is preliminary data.</text>
</comment>
<name>A0AAN9QUJ6_CANGL</name>
<accession>A0AAN9QUJ6</accession>
<reference evidence="2 3" key="1">
    <citation type="submission" date="2024-01" db="EMBL/GenBank/DDBJ databases">
        <title>The genomes of 5 underutilized Papilionoideae crops provide insights into root nodulation and disease resistanc.</title>
        <authorList>
            <person name="Jiang F."/>
        </authorList>
    </citation>
    <scope>NUCLEOTIDE SEQUENCE [LARGE SCALE GENOMIC DNA]</scope>
    <source>
        <strain evidence="2">LVBAO_FW01</strain>
        <tissue evidence="2">Leaves</tissue>
    </source>
</reference>
<evidence type="ECO:0000313" key="2">
    <source>
        <dbReference type="EMBL" id="KAK7343728.1"/>
    </source>
</evidence>
<feature type="domain" description="Neprosin PEP catalytic" evidence="1">
    <location>
        <begin position="48"/>
        <end position="288"/>
    </location>
</feature>
<dbReference type="Pfam" id="PF03080">
    <property type="entry name" value="Neprosin"/>
    <property type="match status" value="1"/>
</dbReference>
<dbReference type="EMBL" id="JAYMYQ010000003">
    <property type="protein sequence ID" value="KAK7343728.1"/>
    <property type="molecule type" value="Genomic_DNA"/>
</dbReference>
<dbReference type="InterPro" id="IPR004314">
    <property type="entry name" value="Neprosin"/>
</dbReference>
<evidence type="ECO:0000313" key="3">
    <source>
        <dbReference type="Proteomes" id="UP001367508"/>
    </source>
</evidence>
<dbReference type="PANTHER" id="PTHR31589:SF110">
    <property type="entry name" value="PROTEIN, PUTATIVE (DUF239)-RELATED"/>
    <property type="match status" value="1"/>
</dbReference>
<proteinExistence type="predicted"/>
<dbReference type="AlphaFoldDB" id="A0AAN9QUJ6"/>
<dbReference type="InterPro" id="IPR053168">
    <property type="entry name" value="Glutamic_endopeptidase"/>
</dbReference>
<dbReference type="PANTHER" id="PTHR31589">
    <property type="entry name" value="PROTEIN, PUTATIVE (DUF239)-RELATED-RELATED"/>
    <property type="match status" value="1"/>
</dbReference>
<evidence type="ECO:0000259" key="1">
    <source>
        <dbReference type="PROSITE" id="PS52045"/>
    </source>
</evidence>
<dbReference type="PROSITE" id="PS52045">
    <property type="entry name" value="NEPROSIN_PEP_CD"/>
    <property type="match status" value="1"/>
</dbReference>
<dbReference type="Proteomes" id="UP001367508">
    <property type="component" value="Unassembled WGS sequence"/>
</dbReference>
<sequence length="289" mass="32440">MRRLSRYNPKLISFMSHTLIPHANIASKTKANTSSSQDKKILLLLSSFWFRGETFAGVSITASRPNGKYHYIEGSVSTHQPQVGGGQLSGSVISVESGIPNSTFGVIRIGWMQFDHKSAKGCFNTYCPGFVQVNRKIPLDMVIDQISVPNGKYDFIKLELRQLHPGESWWFIYWDGDNEEHIGYWPNVLFNNLKDGAEVVRWGGWVSSTTANLPMMGSGLLGVHGGQVRRISATNDFTARLNGATKNREKYVYEQSKCYRAGPNRYRHPYWGDSVWYGGNAGDVKHCPP</sequence>
<organism evidence="2 3">
    <name type="scientific">Canavalia gladiata</name>
    <name type="common">Sword bean</name>
    <name type="synonym">Dolichos gladiatus</name>
    <dbReference type="NCBI Taxonomy" id="3824"/>
    <lineage>
        <taxon>Eukaryota</taxon>
        <taxon>Viridiplantae</taxon>
        <taxon>Streptophyta</taxon>
        <taxon>Embryophyta</taxon>
        <taxon>Tracheophyta</taxon>
        <taxon>Spermatophyta</taxon>
        <taxon>Magnoliopsida</taxon>
        <taxon>eudicotyledons</taxon>
        <taxon>Gunneridae</taxon>
        <taxon>Pentapetalae</taxon>
        <taxon>rosids</taxon>
        <taxon>fabids</taxon>
        <taxon>Fabales</taxon>
        <taxon>Fabaceae</taxon>
        <taxon>Papilionoideae</taxon>
        <taxon>50 kb inversion clade</taxon>
        <taxon>NPAAA clade</taxon>
        <taxon>indigoferoid/millettioid clade</taxon>
        <taxon>Phaseoleae</taxon>
        <taxon>Canavalia</taxon>
    </lineage>
</organism>
<keyword evidence="3" id="KW-1185">Reference proteome</keyword>
<protein>
    <recommendedName>
        <fullName evidence="1">Neprosin PEP catalytic domain-containing protein</fullName>
    </recommendedName>
</protein>
<gene>
    <name evidence="2" type="ORF">VNO77_12720</name>
</gene>